<name>A0A896WD06_MELAB</name>
<evidence type="ECO:0000256" key="10">
    <source>
        <dbReference type="SAM" id="Coils"/>
    </source>
</evidence>
<dbReference type="SUPFAM" id="SSF46689">
    <property type="entry name" value="Homeodomain-like"/>
    <property type="match status" value="1"/>
</dbReference>
<dbReference type="FunFam" id="1.10.10.60:FF:000168">
    <property type="entry name" value="Telomere repeat-binding factor 1"/>
    <property type="match status" value="1"/>
</dbReference>
<evidence type="ECO:0000256" key="9">
    <source>
        <dbReference type="ARBA" id="ARBA00032813"/>
    </source>
</evidence>
<evidence type="ECO:0000256" key="3">
    <source>
        <dbReference type="ARBA" id="ARBA00022454"/>
    </source>
</evidence>
<dbReference type="PROSITE" id="PS51294">
    <property type="entry name" value="HTH_MYB"/>
    <property type="match status" value="1"/>
</dbReference>
<accession>A0A896WD06</accession>
<dbReference type="PANTHER" id="PTHR46267:SF8">
    <property type="entry name" value="TELOMERE REPEAT-BINDING FACTOR 1"/>
    <property type="match status" value="1"/>
</dbReference>
<proteinExistence type="predicted"/>
<dbReference type="Pfam" id="PF00249">
    <property type="entry name" value="Myb_DNA-binding"/>
    <property type="match status" value="1"/>
</dbReference>
<evidence type="ECO:0000259" key="13">
    <source>
        <dbReference type="PROSITE" id="PS51294"/>
    </source>
</evidence>
<evidence type="ECO:0000259" key="12">
    <source>
        <dbReference type="PROSITE" id="PS50090"/>
    </source>
</evidence>
<dbReference type="SMART" id="SM00717">
    <property type="entry name" value="SANT"/>
    <property type="match status" value="1"/>
</dbReference>
<dbReference type="InterPro" id="IPR009057">
    <property type="entry name" value="Homeodomain-like_sf"/>
</dbReference>
<protein>
    <recommendedName>
        <fullName evidence="9">MYB transcription factor</fullName>
    </recommendedName>
</protein>
<keyword evidence="6" id="KW-0238">DNA-binding</keyword>
<dbReference type="GO" id="GO:0005694">
    <property type="term" value="C:chromosome"/>
    <property type="evidence" value="ECO:0007669"/>
    <property type="project" value="UniProtKB-SubCell"/>
</dbReference>
<sequence length="197" mass="21674">MGAPKQKWTADEETALKAGVAKYGAGKWCTILKDPEFNTTLRNRSNVDLKDKWRNLMTIISGSRQKKANVAPKRNPPPPKPENNQPESGGIPRLDEVATFSTKISEERVKDSPKATEKNGHDIVCTKSQIDMEIFEMIKGLTVQKAAEVAAKAVEEAKVAIVEAEEATKEAEVAEAKAKDAQLFAKAEKKALKFLKI</sequence>
<keyword evidence="5 10" id="KW-0175">Coiled coil</keyword>
<organism evidence="14">
    <name type="scientific">Melilotus albus</name>
    <name type="common">White sweet clover</name>
    <name type="synonym">Melilotus officinalis subsp. albus</name>
    <dbReference type="NCBI Taxonomy" id="47082"/>
    <lineage>
        <taxon>Eukaryota</taxon>
        <taxon>Viridiplantae</taxon>
        <taxon>Streptophyta</taxon>
        <taxon>Embryophyta</taxon>
        <taxon>Tracheophyta</taxon>
        <taxon>Spermatophyta</taxon>
        <taxon>Magnoliopsida</taxon>
        <taxon>eudicotyledons</taxon>
        <taxon>Gunneridae</taxon>
        <taxon>Pentapetalae</taxon>
        <taxon>rosids</taxon>
        <taxon>fabids</taxon>
        <taxon>Fabales</taxon>
        <taxon>Fabaceae</taxon>
        <taxon>Papilionoideae</taxon>
        <taxon>50 kb inversion clade</taxon>
        <taxon>NPAAA clade</taxon>
        <taxon>Hologalegina</taxon>
        <taxon>IRL clade</taxon>
        <taxon>Trifolieae</taxon>
        <taxon>Melilotus</taxon>
    </lineage>
</organism>
<evidence type="ECO:0000256" key="11">
    <source>
        <dbReference type="SAM" id="MobiDB-lite"/>
    </source>
</evidence>
<gene>
    <name evidence="14" type="primary">EVM0029957.1</name>
</gene>
<keyword evidence="7" id="KW-0804">Transcription</keyword>
<reference evidence="14" key="1">
    <citation type="journal article" name="Plants (Basel)">
        <title>NAC and MYB Families and Lignin Biosynthesis-Related Members Identification and Expression Analysis in Melilotus albus.</title>
        <authorList>
            <person name="Chen L."/>
            <person name="Wu F."/>
            <person name="Zhang J."/>
        </authorList>
    </citation>
    <scope>NUCLEOTIDE SEQUENCE</scope>
</reference>
<evidence type="ECO:0000256" key="7">
    <source>
        <dbReference type="ARBA" id="ARBA00023163"/>
    </source>
</evidence>
<dbReference type="Gene3D" id="1.10.246.220">
    <property type="match status" value="1"/>
</dbReference>
<keyword evidence="3" id="KW-0158">Chromosome</keyword>
<dbReference type="GO" id="GO:0005730">
    <property type="term" value="C:nucleolus"/>
    <property type="evidence" value="ECO:0007669"/>
    <property type="project" value="UniProtKB-SubCell"/>
</dbReference>
<keyword evidence="8" id="KW-0539">Nucleus</keyword>
<evidence type="ECO:0000313" key="14">
    <source>
        <dbReference type="EMBL" id="QSD99715.1"/>
    </source>
</evidence>
<evidence type="ECO:0000256" key="5">
    <source>
        <dbReference type="ARBA" id="ARBA00023054"/>
    </source>
</evidence>
<dbReference type="EMBL" id="MW302561">
    <property type="protein sequence ID" value="QSD99715.1"/>
    <property type="molecule type" value="Genomic_DNA"/>
</dbReference>
<comment type="subcellular location">
    <subcellularLocation>
        <location evidence="1">Chromosome</location>
    </subcellularLocation>
    <subcellularLocation>
        <location evidence="2">Nucleus</location>
        <location evidence="2">Nucleolus</location>
    </subcellularLocation>
</comment>
<evidence type="ECO:0000256" key="1">
    <source>
        <dbReference type="ARBA" id="ARBA00004286"/>
    </source>
</evidence>
<dbReference type="InterPro" id="IPR044597">
    <property type="entry name" value="SMH1-6"/>
</dbReference>
<evidence type="ECO:0000256" key="2">
    <source>
        <dbReference type="ARBA" id="ARBA00004604"/>
    </source>
</evidence>
<feature type="coiled-coil region" evidence="10">
    <location>
        <begin position="147"/>
        <end position="184"/>
    </location>
</feature>
<dbReference type="PROSITE" id="PS50090">
    <property type="entry name" value="MYB_LIKE"/>
    <property type="match status" value="1"/>
</dbReference>
<evidence type="ECO:0000256" key="6">
    <source>
        <dbReference type="ARBA" id="ARBA00023125"/>
    </source>
</evidence>
<dbReference type="CDD" id="cd11660">
    <property type="entry name" value="SANT_TRF"/>
    <property type="match status" value="1"/>
</dbReference>
<dbReference type="InterPro" id="IPR001005">
    <property type="entry name" value="SANT/Myb"/>
</dbReference>
<keyword evidence="4" id="KW-0805">Transcription regulation</keyword>
<feature type="domain" description="Myb-like" evidence="12">
    <location>
        <begin position="5"/>
        <end position="57"/>
    </location>
</feature>
<dbReference type="InterPro" id="IPR017930">
    <property type="entry name" value="Myb_dom"/>
</dbReference>
<dbReference type="PANTHER" id="PTHR46267">
    <property type="entry name" value="SINGLE MYB HISTONE 4"/>
    <property type="match status" value="1"/>
</dbReference>
<dbReference type="GO" id="GO:0003691">
    <property type="term" value="F:double-stranded telomeric DNA binding"/>
    <property type="evidence" value="ECO:0007669"/>
    <property type="project" value="InterPro"/>
</dbReference>
<evidence type="ECO:0000256" key="4">
    <source>
        <dbReference type="ARBA" id="ARBA00023015"/>
    </source>
</evidence>
<dbReference type="AlphaFoldDB" id="A0A896WD06"/>
<feature type="region of interest" description="Disordered" evidence="11">
    <location>
        <begin position="60"/>
        <end position="94"/>
    </location>
</feature>
<feature type="domain" description="HTH myb-type" evidence="13">
    <location>
        <begin position="1"/>
        <end position="61"/>
    </location>
</feature>
<evidence type="ECO:0000256" key="8">
    <source>
        <dbReference type="ARBA" id="ARBA00023242"/>
    </source>
</evidence>